<feature type="DNA-binding region" description="OmpR/PhoB-type" evidence="9">
    <location>
        <begin position="121"/>
        <end position="216"/>
    </location>
</feature>
<dbReference type="PROSITE" id="PS50110">
    <property type="entry name" value="RESPONSE_REGULATORY"/>
    <property type="match status" value="1"/>
</dbReference>
<evidence type="ECO:0000256" key="9">
    <source>
        <dbReference type="PROSITE-ProRule" id="PRU01091"/>
    </source>
</evidence>
<comment type="caution">
    <text evidence="12">The sequence shown here is derived from an EMBL/GenBank/DDBJ whole genome shotgun (WGS) entry which is preliminary data.</text>
</comment>
<evidence type="ECO:0000256" key="5">
    <source>
        <dbReference type="ARBA" id="ARBA00023125"/>
    </source>
</evidence>
<feature type="domain" description="OmpR/PhoB-type" evidence="11">
    <location>
        <begin position="121"/>
        <end position="216"/>
    </location>
</feature>
<gene>
    <name evidence="12" type="ORF">WMO24_06895</name>
</gene>
<dbReference type="InterPro" id="IPR011006">
    <property type="entry name" value="CheY-like_superfamily"/>
</dbReference>
<feature type="modified residue" description="4-aspartylphosphate" evidence="8">
    <location>
        <position position="52"/>
    </location>
</feature>
<dbReference type="CDD" id="cd00383">
    <property type="entry name" value="trans_reg_C"/>
    <property type="match status" value="1"/>
</dbReference>
<proteinExistence type="predicted"/>
<dbReference type="SMART" id="SM00862">
    <property type="entry name" value="Trans_reg_C"/>
    <property type="match status" value="1"/>
</dbReference>
<dbReference type="Pfam" id="PF00486">
    <property type="entry name" value="Trans_reg_C"/>
    <property type="match status" value="1"/>
</dbReference>
<reference evidence="12 13" key="1">
    <citation type="submission" date="2024-03" db="EMBL/GenBank/DDBJ databases">
        <title>Human intestinal bacterial collection.</title>
        <authorList>
            <person name="Pauvert C."/>
            <person name="Hitch T.C.A."/>
            <person name="Clavel T."/>
        </authorList>
    </citation>
    <scope>NUCLEOTIDE SEQUENCE [LARGE SCALE GENOMIC DNA]</scope>
    <source>
        <strain evidence="12 13">CLA-JM-H11</strain>
    </source>
</reference>
<keyword evidence="3" id="KW-0902">Two-component regulatory system</keyword>
<comment type="function">
    <text evidence="7">May play the central regulatory role in sporulation. It may be an element of the effector pathway responsible for the activation of sporulation genes in response to nutritional stress. Spo0A may act in concert with spo0H (a sigma factor) to control the expression of some genes that are critical to the sporulation process.</text>
</comment>
<name>A0ABV1GEA8_9FIRM</name>
<dbReference type="SMART" id="SM00448">
    <property type="entry name" value="REC"/>
    <property type="match status" value="1"/>
</dbReference>
<dbReference type="EMBL" id="JBBMFA010000082">
    <property type="protein sequence ID" value="MEQ2520155.1"/>
    <property type="molecule type" value="Genomic_DNA"/>
</dbReference>
<keyword evidence="13" id="KW-1185">Reference proteome</keyword>
<evidence type="ECO:0000259" key="11">
    <source>
        <dbReference type="PROSITE" id="PS51755"/>
    </source>
</evidence>
<protein>
    <recommendedName>
        <fullName evidence="1">Stage 0 sporulation protein A homolog</fullName>
    </recommendedName>
</protein>
<dbReference type="RefSeq" id="WP_349215605.1">
    <property type="nucleotide sequence ID" value="NZ_JBBMFA010000082.1"/>
</dbReference>
<dbReference type="InterPro" id="IPR036388">
    <property type="entry name" value="WH-like_DNA-bd_sf"/>
</dbReference>
<keyword evidence="2 8" id="KW-0597">Phosphoprotein</keyword>
<keyword evidence="6" id="KW-0804">Transcription</keyword>
<sequence length="219" mass="24838">MDPILIVEDQAAIADLIALTLEHAGWPCHVVRDGRAAADCIETGRWSLILLDIMLPGFDGYELKQYIADETPVIFLTARIAVADRVKGLRMGAQDYICKPFEPEELAARVEAVLRRTGRGNTVLHAFGVVLDPTARRVRKNGEDVSLTPREYDLLEVFLRNRGVTLYRDALFERIWGEMPEEGSRTLDLHVQRLRKKLGWHSEIRTLYKIGYLLEEGAP</sequence>
<evidence type="ECO:0000256" key="2">
    <source>
        <dbReference type="ARBA" id="ARBA00022553"/>
    </source>
</evidence>
<dbReference type="Gene3D" id="3.40.50.2300">
    <property type="match status" value="1"/>
</dbReference>
<organism evidence="12 13">
    <name type="scientific">Ruthenibacterium intestinale</name>
    <dbReference type="NCBI Taxonomy" id="3133163"/>
    <lineage>
        <taxon>Bacteria</taxon>
        <taxon>Bacillati</taxon>
        <taxon>Bacillota</taxon>
        <taxon>Clostridia</taxon>
        <taxon>Eubacteriales</taxon>
        <taxon>Oscillospiraceae</taxon>
        <taxon>Ruthenibacterium</taxon>
    </lineage>
</organism>
<dbReference type="Gene3D" id="1.10.10.10">
    <property type="entry name" value="Winged helix-like DNA-binding domain superfamily/Winged helix DNA-binding domain"/>
    <property type="match status" value="1"/>
</dbReference>
<feature type="domain" description="Response regulatory" evidence="10">
    <location>
        <begin position="3"/>
        <end position="114"/>
    </location>
</feature>
<evidence type="ECO:0000256" key="1">
    <source>
        <dbReference type="ARBA" id="ARBA00018672"/>
    </source>
</evidence>
<dbReference type="Gene3D" id="6.10.250.690">
    <property type="match status" value="1"/>
</dbReference>
<dbReference type="PANTHER" id="PTHR48111">
    <property type="entry name" value="REGULATOR OF RPOS"/>
    <property type="match status" value="1"/>
</dbReference>
<dbReference type="InterPro" id="IPR001789">
    <property type="entry name" value="Sig_transdc_resp-reg_receiver"/>
</dbReference>
<dbReference type="PANTHER" id="PTHR48111:SF1">
    <property type="entry name" value="TWO-COMPONENT RESPONSE REGULATOR ORR33"/>
    <property type="match status" value="1"/>
</dbReference>
<dbReference type="SUPFAM" id="SSF52172">
    <property type="entry name" value="CheY-like"/>
    <property type="match status" value="1"/>
</dbReference>
<evidence type="ECO:0000256" key="7">
    <source>
        <dbReference type="ARBA" id="ARBA00024867"/>
    </source>
</evidence>
<evidence type="ECO:0000313" key="12">
    <source>
        <dbReference type="EMBL" id="MEQ2520155.1"/>
    </source>
</evidence>
<accession>A0ABV1GEA8</accession>
<dbReference type="PROSITE" id="PS51755">
    <property type="entry name" value="OMPR_PHOB"/>
    <property type="match status" value="1"/>
</dbReference>
<evidence type="ECO:0000256" key="3">
    <source>
        <dbReference type="ARBA" id="ARBA00023012"/>
    </source>
</evidence>
<keyword evidence="4" id="KW-0805">Transcription regulation</keyword>
<dbReference type="InterPro" id="IPR039420">
    <property type="entry name" value="WalR-like"/>
</dbReference>
<dbReference type="InterPro" id="IPR001867">
    <property type="entry name" value="OmpR/PhoB-type_DNA-bd"/>
</dbReference>
<dbReference type="Proteomes" id="UP001477672">
    <property type="component" value="Unassembled WGS sequence"/>
</dbReference>
<keyword evidence="5 9" id="KW-0238">DNA-binding</keyword>
<evidence type="ECO:0000313" key="13">
    <source>
        <dbReference type="Proteomes" id="UP001477672"/>
    </source>
</evidence>
<evidence type="ECO:0000256" key="6">
    <source>
        <dbReference type="ARBA" id="ARBA00023163"/>
    </source>
</evidence>
<evidence type="ECO:0000256" key="4">
    <source>
        <dbReference type="ARBA" id="ARBA00023015"/>
    </source>
</evidence>
<evidence type="ECO:0000259" key="10">
    <source>
        <dbReference type="PROSITE" id="PS50110"/>
    </source>
</evidence>
<dbReference type="Pfam" id="PF00072">
    <property type="entry name" value="Response_reg"/>
    <property type="match status" value="1"/>
</dbReference>
<evidence type="ECO:0000256" key="8">
    <source>
        <dbReference type="PROSITE-ProRule" id="PRU00169"/>
    </source>
</evidence>